<dbReference type="Proteomes" id="UP001595765">
    <property type="component" value="Unassembled WGS sequence"/>
</dbReference>
<protein>
    <recommendedName>
        <fullName evidence="4">Peptidoglycan binding domain-containing protein</fullName>
    </recommendedName>
</protein>
<dbReference type="RefSeq" id="WP_386429718.1">
    <property type="nucleotide sequence ID" value="NZ_JBHSBB010000010.1"/>
</dbReference>
<feature type="compositionally biased region" description="Pro residues" evidence="1">
    <location>
        <begin position="168"/>
        <end position="177"/>
    </location>
</feature>
<feature type="compositionally biased region" description="Low complexity" evidence="1">
    <location>
        <begin position="60"/>
        <end position="73"/>
    </location>
</feature>
<feature type="compositionally biased region" description="Gly residues" evidence="1">
    <location>
        <begin position="106"/>
        <end position="145"/>
    </location>
</feature>
<evidence type="ECO:0008006" key="4">
    <source>
        <dbReference type="Google" id="ProtNLM"/>
    </source>
</evidence>
<accession>A0ABV8HPC3</accession>
<gene>
    <name evidence="2" type="ORF">ACFO3J_14220</name>
</gene>
<feature type="region of interest" description="Disordered" evidence="1">
    <location>
        <begin position="60"/>
        <end position="417"/>
    </location>
</feature>
<feature type="compositionally biased region" description="Low complexity" evidence="1">
    <location>
        <begin position="385"/>
        <end position="403"/>
    </location>
</feature>
<feature type="compositionally biased region" description="Low complexity" evidence="1">
    <location>
        <begin position="1"/>
        <end position="13"/>
    </location>
</feature>
<keyword evidence="3" id="KW-1185">Reference proteome</keyword>
<evidence type="ECO:0000313" key="2">
    <source>
        <dbReference type="EMBL" id="MFC4032635.1"/>
    </source>
</evidence>
<evidence type="ECO:0000256" key="1">
    <source>
        <dbReference type="SAM" id="MobiDB-lite"/>
    </source>
</evidence>
<feature type="compositionally biased region" description="Pro residues" evidence="1">
    <location>
        <begin position="357"/>
        <end position="384"/>
    </location>
</feature>
<reference evidence="3" key="1">
    <citation type="journal article" date="2019" name="Int. J. Syst. Evol. Microbiol.">
        <title>The Global Catalogue of Microorganisms (GCM) 10K type strain sequencing project: providing services to taxonomists for standard genome sequencing and annotation.</title>
        <authorList>
            <consortium name="The Broad Institute Genomics Platform"/>
            <consortium name="The Broad Institute Genome Sequencing Center for Infectious Disease"/>
            <person name="Wu L."/>
            <person name="Ma J."/>
        </authorList>
    </citation>
    <scope>NUCLEOTIDE SEQUENCE [LARGE SCALE GENOMIC DNA]</scope>
    <source>
        <strain evidence="3">CGMCC 4.7237</strain>
    </source>
</reference>
<feature type="compositionally biased region" description="Low complexity" evidence="1">
    <location>
        <begin position="307"/>
        <end position="316"/>
    </location>
</feature>
<name>A0ABV8HPC3_9ACTN</name>
<proteinExistence type="predicted"/>
<feature type="region of interest" description="Disordered" evidence="1">
    <location>
        <begin position="1"/>
        <end position="36"/>
    </location>
</feature>
<organism evidence="2 3">
    <name type="scientific">Streptomyces polygonati</name>
    <dbReference type="NCBI Taxonomy" id="1617087"/>
    <lineage>
        <taxon>Bacteria</taxon>
        <taxon>Bacillati</taxon>
        <taxon>Actinomycetota</taxon>
        <taxon>Actinomycetes</taxon>
        <taxon>Kitasatosporales</taxon>
        <taxon>Streptomycetaceae</taxon>
        <taxon>Streptomyces</taxon>
    </lineage>
</organism>
<evidence type="ECO:0000313" key="3">
    <source>
        <dbReference type="Proteomes" id="UP001595765"/>
    </source>
</evidence>
<feature type="compositionally biased region" description="Low complexity" evidence="1">
    <location>
        <begin position="272"/>
        <end position="293"/>
    </location>
</feature>
<dbReference type="EMBL" id="JBHSBB010000010">
    <property type="protein sequence ID" value="MFC4032635.1"/>
    <property type="molecule type" value="Genomic_DNA"/>
</dbReference>
<comment type="caution">
    <text evidence="2">The sequence shown here is derived from an EMBL/GenBank/DDBJ whole genome shotgun (WGS) entry which is preliminary data.</text>
</comment>
<feature type="compositionally biased region" description="Pro residues" evidence="1">
    <location>
        <begin position="90"/>
        <end position="104"/>
    </location>
</feature>
<sequence length="730" mass="72096">MAAEQPAEPAAGEPKTETTLTTRIRINIPGSRPIPPVVVRTTVDEGAAASAAAEAAEQDTANAAAAAAAADAEPGPEKTSDWFAPRKPVANPPAAAPPAAPSPGPAGRGSAAGPGGPGAGPGPAQGPGPGFGGRSGELGGNGANGGNVPFPGPQTPYGAGSGADAFPGPVPTGPPLTGPYGELPSADPYADYDTGSHPAPPGDPNAPAGNGFFRPQVPDSGVRGGHDTPPGGFESPFAGGTEGFPPGVPRPSDPYTGEDPGARPYDTAGTFAPPGAGNPANPLNPAGGPAGPLTDEPFPGYQPPAGPTTGPVTGSMPVPPVGPSGLRPPVRPTPVPPPDDRLGDTLVSGIPVVPSSPGAPRPAAPGPRSVPVPEPVPVPAPVPAPAAASNATTGPAAAASSAAPKPPAAARPKKKPRSKVVLLGVAVGGVLVLAYGAGLLMNHADVPKGTTVLGVDIGNESTDQAGKSLNQALGDRTTAPLILTIGGKKTTLKPSVAGLSFDADATVRAVAHSDYNPESVIRSLFGSTRPATPVILVDEDKLKAALKVVAGKNSTATDGMIRFEPNKIVPVAGKAGTSFDVDAAANQVAAAYHVRAETGANTPIDLAVTTLQPKVTQAELDKAVNGFAEHAMSHTVLVRADAAHEILFGPTVSLPKVLTMLPDDAGHLQPHIDLTALKTLYGGTFNGVLVKRPDGSKTAVTPQDVAGALLSGLDVTSTSQKTVTLPGVVG</sequence>